<feature type="transmembrane region" description="Helical" evidence="1">
    <location>
        <begin position="351"/>
        <end position="369"/>
    </location>
</feature>
<dbReference type="InterPro" id="IPR014529">
    <property type="entry name" value="UCP026631"/>
</dbReference>
<dbReference type="Pfam" id="PF03703">
    <property type="entry name" value="bPH_2"/>
    <property type="match status" value="2"/>
</dbReference>
<accession>A0AAW5EDN0</accession>
<dbReference type="InterPro" id="IPR005182">
    <property type="entry name" value="YdbS-like_PH"/>
</dbReference>
<dbReference type="PIRSF" id="PIRSF026631">
    <property type="entry name" value="UCP026631"/>
    <property type="match status" value="1"/>
</dbReference>
<feature type="transmembrane region" description="Helical" evidence="1">
    <location>
        <begin position="218"/>
        <end position="243"/>
    </location>
</feature>
<evidence type="ECO:0000259" key="2">
    <source>
        <dbReference type="Pfam" id="PF03703"/>
    </source>
</evidence>
<gene>
    <name evidence="3" type="ORF">MJG50_18140</name>
</gene>
<dbReference type="Proteomes" id="UP001431131">
    <property type="component" value="Unassembled WGS sequence"/>
</dbReference>
<proteinExistence type="predicted"/>
<keyword evidence="1" id="KW-0472">Membrane</keyword>
<comment type="caution">
    <text evidence="3">The sequence shown here is derived from an EMBL/GenBank/DDBJ whole genome shotgun (WGS) entry which is preliminary data.</text>
</comment>
<dbReference type="PANTHER" id="PTHR34473">
    <property type="entry name" value="UPF0699 TRANSMEMBRANE PROTEIN YDBS"/>
    <property type="match status" value="1"/>
</dbReference>
<evidence type="ECO:0000313" key="4">
    <source>
        <dbReference type="Proteomes" id="UP001431131"/>
    </source>
</evidence>
<dbReference type="PANTHER" id="PTHR34473:SF2">
    <property type="entry name" value="UPF0699 TRANSMEMBRANE PROTEIN YDBT"/>
    <property type="match status" value="1"/>
</dbReference>
<evidence type="ECO:0000256" key="1">
    <source>
        <dbReference type="SAM" id="Phobius"/>
    </source>
</evidence>
<organism evidence="3 4">
    <name type="scientific">Fredinandcohnia quinoae</name>
    <dbReference type="NCBI Taxonomy" id="2918902"/>
    <lineage>
        <taxon>Bacteria</taxon>
        <taxon>Bacillati</taxon>
        <taxon>Bacillota</taxon>
        <taxon>Bacilli</taxon>
        <taxon>Bacillales</taxon>
        <taxon>Bacillaceae</taxon>
        <taxon>Fredinandcohnia</taxon>
    </lineage>
</organism>
<dbReference type="EMBL" id="JAKTTI010000037">
    <property type="protein sequence ID" value="MCH1627258.1"/>
    <property type="molecule type" value="Genomic_DNA"/>
</dbReference>
<dbReference type="RefSeq" id="WP_240257178.1">
    <property type="nucleotide sequence ID" value="NZ_JAKTTI010000037.1"/>
</dbReference>
<feature type="domain" description="YdbS-like PH" evidence="2">
    <location>
        <begin position="64"/>
        <end position="143"/>
    </location>
</feature>
<feature type="transmembrane region" description="Helical" evidence="1">
    <location>
        <begin position="45"/>
        <end position="65"/>
    </location>
</feature>
<keyword evidence="1" id="KW-1133">Transmembrane helix</keyword>
<evidence type="ECO:0000313" key="3">
    <source>
        <dbReference type="EMBL" id="MCH1627258.1"/>
    </source>
</evidence>
<feature type="domain" description="YdbS-like PH" evidence="2">
    <location>
        <begin position="245"/>
        <end position="329"/>
    </location>
</feature>
<protein>
    <submittedName>
        <fullName evidence="3">PH domain-containing protein</fullName>
    </submittedName>
</protein>
<keyword evidence="4" id="KW-1185">Reference proteome</keyword>
<feature type="transmembrane region" description="Helical" evidence="1">
    <location>
        <begin position="173"/>
        <end position="198"/>
    </location>
</feature>
<name>A0AAW5EDN0_9BACI</name>
<reference evidence="3" key="1">
    <citation type="submission" date="2022-02" db="EMBL/GenBank/DDBJ databases">
        <title>Fredinandcohnia quinoae sp. nov. isolated from Chenopodium quinoa seeds.</title>
        <authorList>
            <person name="Saati-Santamaria Z."/>
            <person name="Flores-Felix J.D."/>
            <person name="Igual J.M."/>
            <person name="Velazquez E."/>
            <person name="Garcia-Fraile P."/>
            <person name="Martinez-Molina E."/>
        </authorList>
    </citation>
    <scope>NUCLEOTIDE SEQUENCE</scope>
    <source>
        <strain evidence="3">SECRCQ15</strain>
    </source>
</reference>
<dbReference type="AlphaFoldDB" id="A0AAW5EDN0"/>
<feature type="transmembrane region" description="Helical" evidence="1">
    <location>
        <begin position="375"/>
        <end position="392"/>
    </location>
</feature>
<sequence>MSNPRRMHPIAGFLRFLKQLKEMIIPIIVFFFIGKGESGLINTLYLIGLGVVIVGLLVTGILHWYRFTYRVEDGELRIEYGVFVRKRRFIPIERIQTIDVTAGIIQRIFGLVKLQVETAGGGKEAEVELTAIKEAEANELRAILTKIPKAPEVLEPEEENKQKPTYQITMKELLVLASTSGGIGFVISAIFAFLSQFAEYVPFEKAFNKVEQYINLSILTYIITLVILFLLISWIIGVLIMALRYANFKVVKRDDELFITRGLIEKRQSTIPLHRIQAIRFTENLIRQPLGYATVLIESAGGSLDKGEELSTVLFPLIKKNQVEQLLKHFVPEYKLSDEINHVPKRSLGRYILKAVIPVIPVIIAVSYFFNPWGYLSLLLLPLTCLLGYLRFRDAGWRIDGEQLTLRFRFIGSKITLLQQKKRIQSFDMKQSSFQRTKKLTSVKTFIKSSVSGKGFQVTDVEDSDGWTMFEWYITKKKES</sequence>
<feature type="transmembrane region" description="Helical" evidence="1">
    <location>
        <begin position="12"/>
        <end position="33"/>
    </location>
</feature>
<keyword evidence="1" id="KW-0812">Transmembrane</keyword>